<name>A0A5J4N713_9TREM</name>
<comment type="subcellular location">
    <subcellularLocation>
        <location evidence="1">Endoplasmic reticulum membrane</location>
        <topology evidence="1">Multi-pass membrane protein</topology>
    </subcellularLocation>
</comment>
<evidence type="ECO:0000256" key="4">
    <source>
        <dbReference type="ARBA" id="ARBA00022989"/>
    </source>
</evidence>
<dbReference type="Pfam" id="PF10261">
    <property type="entry name" value="FIT"/>
    <property type="match status" value="1"/>
</dbReference>
<gene>
    <name evidence="9" type="ORF">DEA37_0009260</name>
</gene>
<dbReference type="InterPro" id="IPR019388">
    <property type="entry name" value="FIT"/>
</dbReference>
<evidence type="ECO:0000313" key="10">
    <source>
        <dbReference type="Proteomes" id="UP000324629"/>
    </source>
</evidence>
<evidence type="ECO:0000259" key="8">
    <source>
        <dbReference type="PROSITE" id="PS50994"/>
    </source>
</evidence>
<dbReference type="GO" id="GO:0003676">
    <property type="term" value="F:nucleic acid binding"/>
    <property type="evidence" value="ECO:0007669"/>
    <property type="project" value="InterPro"/>
</dbReference>
<dbReference type="GO" id="GO:0010945">
    <property type="term" value="F:coenzyme A diphosphatase activity"/>
    <property type="evidence" value="ECO:0007669"/>
    <property type="project" value="InterPro"/>
</dbReference>
<dbReference type="Gene3D" id="1.10.340.70">
    <property type="match status" value="1"/>
</dbReference>
<evidence type="ECO:0000256" key="5">
    <source>
        <dbReference type="ARBA" id="ARBA00023136"/>
    </source>
</evidence>
<evidence type="ECO:0000256" key="1">
    <source>
        <dbReference type="ARBA" id="ARBA00004477"/>
    </source>
</evidence>
<dbReference type="GO" id="GO:0015074">
    <property type="term" value="P:DNA integration"/>
    <property type="evidence" value="ECO:0007669"/>
    <property type="project" value="InterPro"/>
</dbReference>
<dbReference type="PROSITE" id="PS50994">
    <property type="entry name" value="INTEGRASE"/>
    <property type="match status" value="1"/>
</dbReference>
<dbReference type="InterPro" id="IPR012337">
    <property type="entry name" value="RNaseH-like_sf"/>
</dbReference>
<comment type="caution">
    <text evidence="9">The sequence shown here is derived from an EMBL/GenBank/DDBJ whole genome shotgun (WGS) entry which is preliminary data.</text>
</comment>
<keyword evidence="5 7" id="KW-0472">Membrane</keyword>
<dbReference type="InterPro" id="IPR050951">
    <property type="entry name" value="Retrovirus_Pol_polyprotein"/>
</dbReference>
<dbReference type="FunFam" id="1.10.340.70:FF:000001">
    <property type="entry name" value="Retrovirus-related Pol polyprotein from transposon gypsy-like Protein"/>
    <property type="match status" value="1"/>
</dbReference>
<dbReference type="Gene3D" id="3.30.420.10">
    <property type="entry name" value="Ribonuclease H-like superfamily/Ribonuclease H"/>
    <property type="match status" value="1"/>
</dbReference>
<dbReference type="SUPFAM" id="SSF53098">
    <property type="entry name" value="Ribonuclease H-like"/>
    <property type="match status" value="1"/>
</dbReference>
<evidence type="ECO:0000313" key="9">
    <source>
        <dbReference type="EMBL" id="KAA3671180.1"/>
    </source>
</evidence>
<evidence type="ECO:0000256" key="6">
    <source>
        <dbReference type="SAM" id="MobiDB-lite"/>
    </source>
</evidence>
<dbReference type="Pfam" id="PF17921">
    <property type="entry name" value="Integrase_H2C2"/>
    <property type="match status" value="1"/>
</dbReference>
<evidence type="ECO:0000256" key="3">
    <source>
        <dbReference type="ARBA" id="ARBA00022824"/>
    </source>
</evidence>
<dbReference type="GO" id="GO:0005789">
    <property type="term" value="C:endoplasmic reticulum membrane"/>
    <property type="evidence" value="ECO:0007669"/>
    <property type="project" value="UniProtKB-SubCell"/>
</dbReference>
<feature type="non-terminal residue" evidence="9">
    <location>
        <position position="488"/>
    </location>
</feature>
<evidence type="ECO:0000256" key="7">
    <source>
        <dbReference type="SAM" id="Phobius"/>
    </source>
</evidence>
<dbReference type="AlphaFoldDB" id="A0A5J4N713"/>
<keyword evidence="10" id="KW-1185">Reference proteome</keyword>
<dbReference type="Proteomes" id="UP000324629">
    <property type="component" value="Unassembled WGS sequence"/>
</dbReference>
<keyword evidence="3" id="KW-0256">Endoplasmic reticulum</keyword>
<dbReference type="InterPro" id="IPR041588">
    <property type="entry name" value="Integrase_H2C2"/>
</dbReference>
<feature type="compositionally biased region" description="Basic and acidic residues" evidence="6">
    <location>
        <begin position="455"/>
        <end position="465"/>
    </location>
</feature>
<sequence length="488" mass="54639">MTTGLRRHTSPCIELESDPGKLQAAQRIDTTIRVVIDRLLSGGQPPEDEVNAELKAFRMHRSHLRLNSAGILTRQLREGINVPVIPAELRAAIVKECHQLAHTGCHRTYEMLKQRAHWPGMKNDVNNHVRACQQCQLVKSTNHPSEYPTQPIPARCAAVMKHIVAIHGIPRSILTDQGPCFESEQFRNCLQRLGIKKIRTTPYHPQSNGLTERNNCTIKEWLAAKEGSWEETLPLILLAHRCSPQGTTKKSPFELMYGRVPRLPMKQATIRKFSSIRSTPLAPAELGGTKKSVPGPTSPWHFISLLLFSTLRRPLSVDTTTKAGIYLCISAGGSLIFDFIRAPPSYFSNKYNVFNQLFVKWGWGWTCSGLSAFLIFSSFVYTGRNVALMRAHITRIVTGTVRIKLIAPTEEPTDWVSRIAITSRKSGDIRLRIDPKLLSIKQRAISKSPNAESPTNERRSKETRPDTAVVITYRPGRLPVSSVVGPSK</sequence>
<dbReference type="InterPro" id="IPR036397">
    <property type="entry name" value="RNaseH_sf"/>
</dbReference>
<keyword evidence="4 7" id="KW-1133">Transmembrane helix</keyword>
<dbReference type="InterPro" id="IPR001584">
    <property type="entry name" value="Integrase_cat-core"/>
</dbReference>
<feature type="region of interest" description="Disordered" evidence="6">
    <location>
        <begin position="446"/>
        <end position="468"/>
    </location>
</feature>
<accession>A0A5J4N713</accession>
<feature type="transmembrane region" description="Helical" evidence="7">
    <location>
        <begin position="362"/>
        <end position="381"/>
    </location>
</feature>
<feature type="transmembrane region" description="Helical" evidence="7">
    <location>
        <begin position="323"/>
        <end position="342"/>
    </location>
</feature>
<keyword evidence="2 7" id="KW-0812">Transmembrane</keyword>
<dbReference type="EMBL" id="QNGE01007077">
    <property type="protein sequence ID" value="KAA3671180.1"/>
    <property type="molecule type" value="Genomic_DNA"/>
</dbReference>
<organism evidence="9 10">
    <name type="scientific">Paragonimus westermani</name>
    <dbReference type="NCBI Taxonomy" id="34504"/>
    <lineage>
        <taxon>Eukaryota</taxon>
        <taxon>Metazoa</taxon>
        <taxon>Spiralia</taxon>
        <taxon>Lophotrochozoa</taxon>
        <taxon>Platyhelminthes</taxon>
        <taxon>Trematoda</taxon>
        <taxon>Digenea</taxon>
        <taxon>Plagiorchiida</taxon>
        <taxon>Troglotremata</taxon>
        <taxon>Troglotrematidae</taxon>
        <taxon>Paragonimus</taxon>
    </lineage>
</organism>
<dbReference type="GO" id="GO:0019915">
    <property type="term" value="P:lipid storage"/>
    <property type="evidence" value="ECO:0007669"/>
    <property type="project" value="InterPro"/>
</dbReference>
<evidence type="ECO:0000256" key="2">
    <source>
        <dbReference type="ARBA" id="ARBA00022692"/>
    </source>
</evidence>
<protein>
    <recommendedName>
        <fullName evidence="8">Integrase catalytic domain-containing protein</fullName>
    </recommendedName>
</protein>
<feature type="domain" description="Integrase catalytic" evidence="8">
    <location>
        <begin position="157"/>
        <end position="269"/>
    </location>
</feature>
<dbReference type="PANTHER" id="PTHR37984">
    <property type="entry name" value="PROTEIN CBG26694"/>
    <property type="match status" value="1"/>
</dbReference>
<dbReference type="PANTHER" id="PTHR37984:SF5">
    <property type="entry name" value="PROTEIN NYNRIN-LIKE"/>
    <property type="match status" value="1"/>
</dbReference>
<proteinExistence type="predicted"/>
<reference evidence="9 10" key="1">
    <citation type="journal article" date="2019" name="Gigascience">
        <title>Whole-genome sequence of the oriental lung fluke Paragonimus westermani.</title>
        <authorList>
            <person name="Oey H."/>
            <person name="Zakrzewski M."/>
            <person name="Narain K."/>
            <person name="Devi K.R."/>
            <person name="Agatsuma T."/>
            <person name="Nawaratna S."/>
            <person name="Gobert G.N."/>
            <person name="Jones M.K."/>
            <person name="Ragan M.A."/>
            <person name="McManus D.P."/>
            <person name="Krause L."/>
        </authorList>
    </citation>
    <scope>NUCLEOTIDE SEQUENCE [LARGE SCALE GENOMIC DNA]</scope>
    <source>
        <strain evidence="9 10">IND2009</strain>
    </source>
</reference>